<dbReference type="GO" id="GO:0016925">
    <property type="term" value="P:protein sumoylation"/>
    <property type="evidence" value="ECO:0007669"/>
    <property type="project" value="TreeGrafter"/>
</dbReference>
<dbReference type="PANTHER" id="PTHR21330:SF1">
    <property type="entry name" value="E3 SUMO-PROTEIN LIGASE NSE2"/>
    <property type="match status" value="1"/>
</dbReference>
<evidence type="ECO:0000313" key="16">
    <source>
        <dbReference type="Proteomes" id="UP000494206"/>
    </source>
</evidence>
<dbReference type="GO" id="GO:0008270">
    <property type="term" value="F:zinc ion binding"/>
    <property type="evidence" value="ECO:0007669"/>
    <property type="project" value="UniProtKB-KW"/>
</dbReference>
<evidence type="ECO:0000256" key="6">
    <source>
        <dbReference type="ARBA" id="ARBA00022723"/>
    </source>
</evidence>
<dbReference type="Gene3D" id="3.30.40.10">
    <property type="entry name" value="Zinc/RING finger domain, C3HC4 (zinc finger)"/>
    <property type="match status" value="1"/>
</dbReference>
<dbReference type="EMBL" id="CADEPM010000012">
    <property type="protein sequence ID" value="CAB3411166.1"/>
    <property type="molecule type" value="Genomic_DNA"/>
</dbReference>
<evidence type="ECO:0000256" key="1">
    <source>
        <dbReference type="ARBA" id="ARBA00004123"/>
    </source>
</evidence>
<gene>
    <name evidence="15" type="ORF">CBOVIS_LOCUS12587</name>
</gene>
<dbReference type="Pfam" id="PF11789">
    <property type="entry name" value="zf-Nse"/>
    <property type="match status" value="1"/>
</dbReference>
<dbReference type="GO" id="GO:0000724">
    <property type="term" value="P:double-strand break repair via homologous recombination"/>
    <property type="evidence" value="ECO:0007669"/>
    <property type="project" value="InterPro"/>
</dbReference>
<evidence type="ECO:0000256" key="3">
    <source>
        <dbReference type="ARBA" id="ARBA00008212"/>
    </source>
</evidence>
<evidence type="ECO:0000256" key="8">
    <source>
        <dbReference type="ARBA" id="ARBA00022786"/>
    </source>
</evidence>
<evidence type="ECO:0000313" key="15">
    <source>
        <dbReference type="EMBL" id="CAB3411166.1"/>
    </source>
</evidence>
<keyword evidence="7 13" id="KW-0863">Zinc-finger</keyword>
<keyword evidence="16" id="KW-1185">Reference proteome</keyword>
<dbReference type="InterPro" id="IPR004181">
    <property type="entry name" value="Znf_MIZ"/>
</dbReference>
<keyword evidence="6" id="KW-0479">Metal-binding</keyword>
<evidence type="ECO:0000256" key="5">
    <source>
        <dbReference type="ARBA" id="ARBA00022679"/>
    </source>
</evidence>
<evidence type="ECO:0000256" key="7">
    <source>
        <dbReference type="ARBA" id="ARBA00022771"/>
    </source>
</evidence>
<comment type="caution">
    <text evidence="15">The sequence shown here is derived from an EMBL/GenBank/DDBJ whole genome shotgun (WGS) entry which is preliminary data.</text>
</comment>
<keyword evidence="8" id="KW-0833">Ubl conjugation pathway</keyword>
<evidence type="ECO:0000256" key="11">
    <source>
        <dbReference type="ARBA" id="ARBA00031731"/>
    </source>
</evidence>
<accession>A0A8S1FEQ1</accession>
<keyword evidence="5" id="KW-0808">Transferase</keyword>
<dbReference type="InterPro" id="IPR026846">
    <property type="entry name" value="Nse2(Mms21)"/>
</dbReference>
<evidence type="ECO:0000256" key="10">
    <source>
        <dbReference type="ARBA" id="ARBA00023242"/>
    </source>
</evidence>
<dbReference type="PROSITE" id="PS51044">
    <property type="entry name" value="ZF_SP_RING"/>
    <property type="match status" value="1"/>
</dbReference>
<evidence type="ECO:0000256" key="4">
    <source>
        <dbReference type="ARBA" id="ARBA00020923"/>
    </source>
</evidence>
<sequence>MTEEIAHCTKVLEKYTIFCAELMENMTVPNDRNEAEEFEKYRVNAVETLKEINVLARRQTNCFNSLMKTEIRNELTPEIIDEKWKEKLEECQDHDSSRAAAFDLIVNNIRSQREEEMEVMQMQYSRKDPISKKDIVTPVRTKRCPHVYDLESITEFAKKKSTLKCAVQGCSAKLVISELEEWPEFFKHCKD</sequence>
<feature type="domain" description="SP-RING-type" evidence="14">
    <location>
        <begin position="113"/>
        <end position="191"/>
    </location>
</feature>
<dbReference type="OrthoDB" id="26899at2759"/>
<dbReference type="GO" id="GO:0005634">
    <property type="term" value="C:nucleus"/>
    <property type="evidence" value="ECO:0007669"/>
    <property type="project" value="UniProtKB-SubCell"/>
</dbReference>
<reference evidence="15 16" key="1">
    <citation type="submission" date="2020-04" db="EMBL/GenBank/DDBJ databases">
        <authorList>
            <person name="Laetsch R D."/>
            <person name="Stevens L."/>
            <person name="Kumar S."/>
            <person name="Blaxter L. M."/>
        </authorList>
    </citation>
    <scope>NUCLEOTIDE SEQUENCE [LARGE SCALE GENOMIC DNA]</scope>
</reference>
<proteinExistence type="inferred from homology"/>
<organism evidence="15 16">
    <name type="scientific">Caenorhabditis bovis</name>
    <dbReference type="NCBI Taxonomy" id="2654633"/>
    <lineage>
        <taxon>Eukaryota</taxon>
        <taxon>Metazoa</taxon>
        <taxon>Ecdysozoa</taxon>
        <taxon>Nematoda</taxon>
        <taxon>Chromadorea</taxon>
        <taxon>Rhabditida</taxon>
        <taxon>Rhabditina</taxon>
        <taxon>Rhabditomorpha</taxon>
        <taxon>Rhabditoidea</taxon>
        <taxon>Rhabditidae</taxon>
        <taxon>Peloderinae</taxon>
        <taxon>Caenorhabditis</taxon>
    </lineage>
</organism>
<dbReference type="GO" id="GO:0030915">
    <property type="term" value="C:Smc5-Smc6 complex"/>
    <property type="evidence" value="ECO:0007669"/>
    <property type="project" value="InterPro"/>
</dbReference>
<keyword evidence="10" id="KW-0539">Nucleus</keyword>
<name>A0A8S1FEQ1_9PELO</name>
<evidence type="ECO:0000259" key="14">
    <source>
        <dbReference type="PROSITE" id="PS51044"/>
    </source>
</evidence>
<comment type="subcellular location">
    <subcellularLocation>
        <location evidence="1">Nucleus</location>
    </subcellularLocation>
</comment>
<evidence type="ECO:0000256" key="2">
    <source>
        <dbReference type="ARBA" id="ARBA00004718"/>
    </source>
</evidence>
<dbReference type="InterPro" id="IPR013083">
    <property type="entry name" value="Znf_RING/FYVE/PHD"/>
</dbReference>
<keyword evidence="9" id="KW-0862">Zinc</keyword>
<comment type="similarity">
    <text evidence="3">Belongs to the NSE2 family.</text>
</comment>
<dbReference type="Proteomes" id="UP000494206">
    <property type="component" value="Unassembled WGS sequence"/>
</dbReference>
<dbReference type="PANTHER" id="PTHR21330">
    <property type="entry name" value="E3 SUMO-PROTEIN LIGASE NSE2"/>
    <property type="match status" value="1"/>
</dbReference>
<comment type="pathway">
    <text evidence="2">Protein modification; protein sumoylation.</text>
</comment>
<dbReference type="GO" id="GO:0061665">
    <property type="term" value="F:SUMO ligase activity"/>
    <property type="evidence" value="ECO:0007669"/>
    <property type="project" value="TreeGrafter"/>
</dbReference>
<dbReference type="AlphaFoldDB" id="A0A8S1FEQ1"/>
<evidence type="ECO:0000256" key="12">
    <source>
        <dbReference type="ARBA" id="ARBA00032533"/>
    </source>
</evidence>
<evidence type="ECO:0000256" key="13">
    <source>
        <dbReference type="PROSITE-ProRule" id="PRU00452"/>
    </source>
</evidence>
<protein>
    <recommendedName>
        <fullName evidence="4">E3 SUMO-protein ligase NSE2</fullName>
    </recommendedName>
    <alternativeName>
        <fullName evidence="11">E3 SUMO-protein transferase NSE2</fullName>
    </alternativeName>
    <alternativeName>
        <fullName evidence="12">Non-structural maintenance of chromosomes element 2 homolog</fullName>
    </alternativeName>
</protein>
<evidence type="ECO:0000256" key="9">
    <source>
        <dbReference type="ARBA" id="ARBA00022833"/>
    </source>
</evidence>